<proteinExistence type="predicted"/>
<sequence length="109" mass="11946">MHTENQIREHRFPPSQVLVPYTPECHMVGEDRKDGEKVPSADDWELKAAAARFSERSPSSTANPLLFGQLLGGMKTPLQVLSSAGTHLHLSVCSSAQPLQSQCSVSMWS</sequence>
<evidence type="ECO:0000313" key="1">
    <source>
        <dbReference type="Ensembl" id="ENSSSCP00070005524.1"/>
    </source>
</evidence>
<accession>A0A4X1STI1</accession>
<reference evidence="1 2" key="1">
    <citation type="submission" date="2017-08" db="EMBL/GenBank/DDBJ databases">
        <title>USMARCv1.0.</title>
        <authorList>
            <person name="Hannum G.I."/>
            <person name="Koren S."/>
            <person name="Schroeder S.G."/>
            <person name="Chin S.C."/>
            <person name="Nonneman D.J."/>
            <person name="Becker S.A."/>
            <person name="Rosen B.D."/>
            <person name="Bickhart D.M."/>
            <person name="Putnam N.H."/>
            <person name="Green R.E."/>
            <person name="Tuggle C.K."/>
            <person name="Liu H."/>
            <person name="Rohrer G.A."/>
            <person name="Warr A."/>
            <person name="Hall R."/>
            <person name="Kim K."/>
            <person name="Hume D.A."/>
            <person name="Talbot R."/>
            <person name="Chow W."/>
            <person name="Howe K."/>
            <person name="Schwartz A.S."/>
            <person name="Watson M."/>
            <person name="Archibald A.L."/>
            <person name="Phillippy A.M."/>
            <person name="Smith T.P.L."/>
        </authorList>
    </citation>
    <scope>NUCLEOTIDE SEQUENCE [LARGE SCALE GENOMIC DNA]</scope>
</reference>
<dbReference type="Proteomes" id="UP000314985">
    <property type="component" value="Chromosome 6"/>
</dbReference>
<reference evidence="1" key="2">
    <citation type="submission" date="2025-08" db="UniProtKB">
        <authorList>
            <consortium name="Ensembl"/>
        </authorList>
    </citation>
    <scope>IDENTIFICATION</scope>
</reference>
<organism evidence="1 2">
    <name type="scientific">Sus scrofa</name>
    <name type="common">Pig</name>
    <dbReference type="NCBI Taxonomy" id="9823"/>
    <lineage>
        <taxon>Eukaryota</taxon>
        <taxon>Metazoa</taxon>
        <taxon>Chordata</taxon>
        <taxon>Craniata</taxon>
        <taxon>Vertebrata</taxon>
        <taxon>Euteleostomi</taxon>
        <taxon>Mammalia</taxon>
        <taxon>Eutheria</taxon>
        <taxon>Laurasiatheria</taxon>
        <taxon>Artiodactyla</taxon>
        <taxon>Suina</taxon>
        <taxon>Suidae</taxon>
        <taxon>Sus</taxon>
    </lineage>
</organism>
<dbReference type="AlphaFoldDB" id="A0A4X1STI1"/>
<evidence type="ECO:0000313" key="2">
    <source>
        <dbReference type="Proteomes" id="UP000314985"/>
    </source>
</evidence>
<protein>
    <submittedName>
        <fullName evidence="1">Uncharacterized protein</fullName>
    </submittedName>
</protein>
<dbReference type="Ensembl" id="ENSSSCT00070006771.1">
    <property type="protein sequence ID" value="ENSSSCP00070005524.1"/>
    <property type="gene ID" value="ENSSSCG00070003611.1"/>
</dbReference>
<name>A0A4X1STI1_PIG</name>